<reference evidence="2 3" key="1">
    <citation type="submission" date="2020-01" db="EMBL/GenBank/DDBJ databases">
        <title>Draft genome sequence of Cand. Neptunochlamydia vexilliferae K9.</title>
        <authorList>
            <person name="Schulz F."/>
            <person name="Koestlbacher S."/>
            <person name="Wascher F."/>
            <person name="Pizzetti I."/>
            <person name="Horn M."/>
        </authorList>
    </citation>
    <scope>NUCLEOTIDE SEQUENCE [LARGE SCALE GENOMIC DNA]</scope>
    <source>
        <strain evidence="2 3">K9</strain>
    </source>
</reference>
<evidence type="ECO:0000313" key="3">
    <source>
        <dbReference type="Proteomes" id="UP001194714"/>
    </source>
</evidence>
<gene>
    <name evidence="2" type="ORF">NEPTK9_000259</name>
</gene>
<name>A0ABS0AX98_9BACT</name>
<dbReference type="Proteomes" id="UP001194714">
    <property type="component" value="Unassembled WGS sequence"/>
</dbReference>
<dbReference type="EMBL" id="JAAEJV010000003">
    <property type="protein sequence ID" value="MBF5058760.1"/>
    <property type="molecule type" value="Genomic_DNA"/>
</dbReference>
<proteinExistence type="predicted"/>
<accession>A0ABS0AX98</accession>
<evidence type="ECO:0000313" key="2">
    <source>
        <dbReference type="EMBL" id="MBF5058760.1"/>
    </source>
</evidence>
<keyword evidence="3" id="KW-1185">Reference proteome</keyword>
<protein>
    <submittedName>
        <fullName evidence="2">Uncharacterized protein</fullName>
    </submittedName>
</protein>
<feature type="region of interest" description="Disordered" evidence="1">
    <location>
        <begin position="142"/>
        <end position="161"/>
    </location>
</feature>
<dbReference type="InterPro" id="IPR056408">
    <property type="entry name" value="CT021-like"/>
</dbReference>
<evidence type="ECO:0000256" key="1">
    <source>
        <dbReference type="SAM" id="MobiDB-lite"/>
    </source>
</evidence>
<sequence length="332" mass="38122">MSAMKTFFFLFIFLAHSLFGLTLKDKFEVAEVGSYIVTEQNQLVSLLHLHTVRDHKLIFEEISIPLHKAKKIDWKRWVEKGSPGNTSWILYEMDLEKGAVTECYSVTRKAWVRTEEMNAFLIPLFSLKLQALSEEERFQKGATATPGKVGHRPWGPPQTIEGKKIKDPEYDVYTTRWPHDESDLSDKPIVLYFDKSHPTFPFPYWMQIRDGALKFKMRALDSGSGLYSPFTDIPRRKPFFTRSAQKVDGKVVLSLHSPTYYTKLDLLAIDMSATPRVTHLIPFEKKVDGEAVSIQIDEEKLRSLLTPGHTHLWVVSSENPDIAVESPYSFVP</sequence>
<organism evidence="2 3">
    <name type="scientific">Candidatus Neptunichlamydia vexilliferae</name>
    <dbReference type="NCBI Taxonomy" id="1651774"/>
    <lineage>
        <taxon>Bacteria</taxon>
        <taxon>Pseudomonadati</taxon>
        <taxon>Chlamydiota</taxon>
        <taxon>Chlamydiia</taxon>
        <taxon>Parachlamydiales</taxon>
        <taxon>Simkaniaceae</taxon>
        <taxon>Candidatus Neptunichlamydia</taxon>
    </lineage>
</organism>
<dbReference type="Pfam" id="PF24683">
    <property type="entry name" value="CT021"/>
    <property type="match status" value="1"/>
</dbReference>
<comment type="caution">
    <text evidence="2">The sequence shown here is derived from an EMBL/GenBank/DDBJ whole genome shotgun (WGS) entry which is preliminary data.</text>
</comment>